<keyword evidence="2" id="KW-0378">Hydrolase</keyword>
<keyword evidence="5" id="KW-0479">Metal-binding</keyword>
<dbReference type="AlphaFoldDB" id="A0A9X1P4U7"/>
<evidence type="ECO:0000256" key="4">
    <source>
        <dbReference type="PIRSR" id="PIRSR001227-1"/>
    </source>
</evidence>
<dbReference type="Gene3D" id="2.30.120.10">
    <property type="match status" value="1"/>
</dbReference>
<dbReference type="GO" id="GO:0017000">
    <property type="term" value="P:antibiotic biosynthetic process"/>
    <property type="evidence" value="ECO:0007669"/>
    <property type="project" value="InterPro"/>
</dbReference>
<evidence type="ECO:0000256" key="3">
    <source>
        <dbReference type="ARBA" id="ARBA00023145"/>
    </source>
</evidence>
<gene>
    <name evidence="7" type="ORF">LXM24_00045</name>
</gene>
<dbReference type="EMBL" id="JAJTTA010000001">
    <property type="protein sequence ID" value="MCF0038456.1"/>
    <property type="molecule type" value="Genomic_DNA"/>
</dbReference>
<evidence type="ECO:0000256" key="2">
    <source>
        <dbReference type="ARBA" id="ARBA00022801"/>
    </source>
</evidence>
<keyword evidence="5" id="KW-0106">Calcium</keyword>
<dbReference type="GO" id="GO:0046872">
    <property type="term" value="F:metal ion binding"/>
    <property type="evidence" value="ECO:0007669"/>
    <property type="project" value="UniProtKB-KW"/>
</dbReference>
<evidence type="ECO:0000256" key="5">
    <source>
        <dbReference type="PIRSR" id="PIRSR001227-2"/>
    </source>
</evidence>
<keyword evidence="3" id="KW-0865">Zymogen</keyword>
<evidence type="ECO:0000313" key="8">
    <source>
        <dbReference type="Proteomes" id="UP001139700"/>
    </source>
</evidence>
<evidence type="ECO:0000256" key="6">
    <source>
        <dbReference type="SAM" id="SignalP"/>
    </source>
</evidence>
<dbReference type="InterPro" id="IPR043146">
    <property type="entry name" value="Penicillin_amidase_N_B-knob"/>
</dbReference>
<evidence type="ECO:0000256" key="1">
    <source>
        <dbReference type="ARBA" id="ARBA00006586"/>
    </source>
</evidence>
<feature type="binding site" evidence="5">
    <location>
        <position position="208"/>
    </location>
    <ligand>
        <name>Ca(2+)</name>
        <dbReference type="ChEBI" id="CHEBI:29108"/>
    </ligand>
</feature>
<keyword evidence="6" id="KW-0732">Signal</keyword>
<dbReference type="CDD" id="cd03747">
    <property type="entry name" value="Ntn_PGA_like"/>
    <property type="match status" value="1"/>
</dbReference>
<dbReference type="InterPro" id="IPR014395">
    <property type="entry name" value="Pen/GL7ACA/AHL_acylase"/>
</dbReference>
<comment type="caution">
    <text evidence="7">The sequence shown here is derived from an EMBL/GenBank/DDBJ whole genome shotgun (WGS) entry which is preliminary data.</text>
</comment>
<evidence type="ECO:0000313" key="7">
    <source>
        <dbReference type="EMBL" id="MCF0038456.1"/>
    </source>
</evidence>
<dbReference type="SUPFAM" id="SSF56235">
    <property type="entry name" value="N-terminal nucleophile aminohydrolases (Ntn hydrolases)"/>
    <property type="match status" value="1"/>
</dbReference>
<dbReference type="GO" id="GO:0016811">
    <property type="term" value="F:hydrolase activity, acting on carbon-nitrogen (but not peptide) bonds, in linear amides"/>
    <property type="evidence" value="ECO:0007669"/>
    <property type="project" value="InterPro"/>
</dbReference>
<dbReference type="Pfam" id="PF01804">
    <property type="entry name" value="Penicil_amidase"/>
    <property type="match status" value="1"/>
</dbReference>
<feature type="chain" id="PRO_5040962811" evidence="6">
    <location>
        <begin position="27"/>
        <end position="815"/>
    </location>
</feature>
<dbReference type="PANTHER" id="PTHR34218">
    <property type="entry name" value="PEPTIDASE S45 PENICILLIN AMIDASE"/>
    <property type="match status" value="1"/>
</dbReference>
<dbReference type="Gene3D" id="3.60.20.10">
    <property type="entry name" value="Glutamine Phosphoribosylpyrophosphate, subunit 1, domain 1"/>
    <property type="match status" value="1"/>
</dbReference>
<dbReference type="Gene3D" id="1.10.1400.10">
    <property type="match status" value="1"/>
</dbReference>
<organism evidence="7 8">
    <name type="scientific">Dyadobacter fanqingshengii</name>
    <dbReference type="NCBI Taxonomy" id="2906443"/>
    <lineage>
        <taxon>Bacteria</taxon>
        <taxon>Pseudomonadati</taxon>
        <taxon>Bacteroidota</taxon>
        <taxon>Cytophagia</taxon>
        <taxon>Cytophagales</taxon>
        <taxon>Spirosomataceae</taxon>
        <taxon>Dyadobacter</taxon>
    </lineage>
</organism>
<comment type="cofactor">
    <cofactor evidence="5">
        <name>Ca(2+)</name>
        <dbReference type="ChEBI" id="CHEBI:29108"/>
    </cofactor>
    <text evidence="5">Binds 1 Ca(2+) ion per dimer.</text>
</comment>
<proteinExistence type="inferred from homology"/>
<dbReference type="PANTHER" id="PTHR34218:SF4">
    <property type="entry name" value="ACYL-HOMOSERINE LACTONE ACYLASE QUIP"/>
    <property type="match status" value="1"/>
</dbReference>
<sequence>MKYFKAFVSLAATICLVYFLSRPLGPAPALGPFLSPFTGFGQNGDKVIEKDGETILKLNGLKEEITIRFDDVGVPHIFAKNDFDLFYAQGFVTAKDRLWQMDLQIRAASGRLSEVLGEATLQLDQQSRRLGMGYGAEANIKVAMQDPHSREALLGYTAGINAYIDQLSPKDYPIEFKLLGYKPEAWQPINTMYMLEQMTLTLAGRSNELNMSNVLKTYGEKVVNDLFPDYPMFQESPVIPAGTDWDFKPLAIPKRPKTLKTGDSLAYLKKTPAALMQREPKPEGIGSNNWAVSAEKSITGYPILANDPHLELTLPSIWYQVQLHSPSMNVYGVSLPGIPSVIIGFNQHVAWGVTNTDADVFDLYKIKFKDESRTQYWHDNQWKPTKKRIESIIVKGQKDPNQEEVIYTHHGPVTETDNSSGKYPELAVKWIGHEAGNSFLTFHALNKAKNYEDYRKALTYYVGPAQNFVFADNSKNIALTVNGKLPLKYKGQGKFVLDGTKAADDWQGWIPAAQNPYVKNPKRGFVSSANQSSTDPSYPYFINWVFAPTERGVRINERLTSMNRANADSLRMLQNDNFSVLARNILPKLLETLKSTTLTPAQKAAAITLANWNYQNTSESVATSIFEEWMPLLQAKIWNDEFGENMEFPTRDRTLYMILNQPNKKWFDNVTTPEKETLADLTAASFKAALDTLTTRHGPMSQSWQWAQVKGTEIRHLSRSLKPFNAPALKVGGGRSIVNAITKRNGPSWRMVVELGPVPRAYGIYPGGQSGNPGSPYYLNLLKKWENGELNELVYLLEPAQKHPRMTSSVKLQKP</sequence>
<dbReference type="RefSeq" id="WP_234610981.1">
    <property type="nucleotide sequence ID" value="NZ_CP098806.1"/>
</dbReference>
<dbReference type="InterPro" id="IPR023343">
    <property type="entry name" value="Penicillin_amidase_dom1"/>
</dbReference>
<dbReference type="PIRSF" id="PIRSF001227">
    <property type="entry name" value="Pen_acylase"/>
    <property type="match status" value="1"/>
</dbReference>
<name>A0A9X1P4U7_9BACT</name>
<feature type="binding site" evidence="5">
    <location>
        <position position="359"/>
    </location>
    <ligand>
        <name>Ca(2+)</name>
        <dbReference type="ChEBI" id="CHEBI:29108"/>
    </ligand>
</feature>
<dbReference type="InterPro" id="IPR029055">
    <property type="entry name" value="Ntn_hydrolases_N"/>
</dbReference>
<reference evidence="7" key="1">
    <citation type="submission" date="2021-12" db="EMBL/GenBank/DDBJ databases">
        <title>Novel species in genus Dyadobacter.</title>
        <authorList>
            <person name="Ma C."/>
        </authorList>
    </citation>
    <scope>NUCLEOTIDE SEQUENCE</scope>
    <source>
        <strain evidence="7">CY399</strain>
    </source>
</reference>
<dbReference type="InterPro" id="IPR043147">
    <property type="entry name" value="Penicillin_amidase_A-knob"/>
</dbReference>
<keyword evidence="8" id="KW-1185">Reference proteome</keyword>
<feature type="binding site" evidence="5">
    <location>
        <position position="362"/>
    </location>
    <ligand>
        <name>Ca(2+)</name>
        <dbReference type="ChEBI" id="CHEBI:29108"/>
    </ligand>
</feature>
<feature type="active site" description="Nucleophile" evidence="4">
    <location>
        <position position="287"/>
    </location>
</feature>
<accession>A0A9X1P4U7</accession>
<feature type="signal peptide" evidence="6">
    <location>
        <begin position="1"/>
        <end position="26"/>
    </location>
</feature>
<protein>
    <submittedName>
        <fullName evidence="7">Penicillin acylase family protein</fullName>
    </submittedName>
</protein>
<comment type="similarity">
    <text evidence="1">Belongs to the peptidase S45 family.</text>
</comment>
<dbReference type="InterPro" id="IPR002692">
    <property type="entry name" value="S45"/>
</dbReference>
<dbReference type="Gene3D" id="1.10.439.10">
    <property type="entry name" value="Penicillin Amidohydrolase, domain 1"/>
    <property type="match status" value="1"/>
</dbReference>
<dbReference type="Proteomes" id="UP001139700">
    <property type="component" value="Unassembled WGS sequence"/>
</dbReference>